<evidence type="ECO:0000256" key="4">
    <source>
        <dbReference type="ARBA" id="ARBA00022840"/>
    </source>
</evidence>
<dbReference type="KEGG" id="sphe:GFH32_17125"/>
<evidence type="ECO:0000256" key="5">
    <source>
        <dbReference type="ARBA" id="ARBA00022989"/>
    </source>
</evidence>
<dbReference type="InterPro" id="IPR027417">
    <property type="entry name" value="P-loop_NTPase"/>
</dbReference>
<evidence type="ECO:0000313" key="10">
    <source>
        <dbReference type="EMBL" id="QGA27944.1"/>
    </source>
</evidence>
<dbReference type="Gene3D" id="1.20.1560.10">
    <property type="entry name" value="ABC transporter type 1, transmembrane domain"/>
    <property type="match status" value="1"/>
</dbReference>
<keyword evidence="5 7" id="KW-1133">Transmembrane helix</keyword>
<dbReference type="GO" id="GO:0005886">
    <property type="term" value="C:plasma membrane"/>
    <property type="evidence" value="ECO:0007669"/>
    <property type="project" value="UniProtKB-SubCell"/>
</dbReference>
<keyword evidence="4 10" id="KW-0067">ATP-binding</keyword>
<evidence type="ECO:0000256" key="7">
    <source>
        <dbReference type="SAM" id="Phobius"/>
    </source>
</evidence>
<keyword evidence="11" id="KW-1185">Reference proteome</keyword>
<dbReference type="EMBL" id="CP045652">
    <property type="protein sequence ID" value="QGA27944.1"/>
    <property type="molecule type" value="Genomic_DNA"/>
</dbReference>
<dbReference type="GO" id="GO:0140359">
    <property type="term" value="F:ABC-type transporter activity"/>
    <property type="evidence" value="ECO:0007669"/>
    <property type="project" value="InterPro"/>
</dbReference>
<dbReference type="PANTHER" id="PTHR24221">
    <property type="entry name" value="ATP-BINDING CASSETTE SUB-FAMILY B"/>
    <property type="match status" value="1"/>
</dbReference>
<feature type="transmembrane region" description="Helical" evidence="7">
    <location>
        <begin position="244"/>
        <end position="265"/>
    </location>
</feature>
<organism evidence="10 11">
    <name type="scientific">Sphingobacterium zhuxiongii</name>
    <dbReference type="NCBI Taxonomy" id="2662364"/>
    <lineage>
        <taxon>Bacteria</taxon>
        <taxon>Pseudomonadati</taxon>
        <taxon>Bacteroidota</taxon>
        <taxon>Sphingobacteriia</taxon>
        <taxon>Sphingobacteriales</taxon>
        <taxon>Sphingobacteriaceae</taxon>
        <taxon>Sphingobacterium</taxon>
    </lineage>
</organism>
<gene>
    <name evidence="10" type="ORF">GFH32_17125</name>
</gene>
<accession>A0A5Q0QF65</accession>
<dbReference type="SMART" id="SM00382">
    <property type="entry name" value="AAA"/>
    <property type="match status" value="1"/>
</dbReference>
<sequence length="546" mass="61751">MITKHQLHWILRFSKTYKYKLFYYFLFELLGLSFSLAFIWFSKRSIDRAVHHGSESLSMLLLVTASCIILSFACMQFAAFLNERNKALMLVDLQKLVLKKQISVPWDGQKKHTGDLMVRVLNDTQEIVTAAAQTLIACLISLLKIVAATWFLYWMDPWLAAVLLLITPLLLFSKFYFRKLRDLQKSLKLAESQLGKTIQDNLRLRLLIRSMNQDKPRWERIEKDQGEIFGIKKRLIGFSLFSRGIWGLGFSISYIVTFVWGILSLNDGLITVGTMSAFLQLVIRLQAPVATLVGYLPALVRVGSSVERLEELLNEPSEEIAEHSVLNELDELRLSNVSLQVEGKLLTCNLSFLFKRGEPTLVFGSSGLGKSTMLRAILGLIDPQAGAIVLKEGSQNRLMNATYRCNFAFVPQGEKLFNGTIRENLLFGNDWSSEVQLKHALGVACAEFVWNLPEGLDTVVGESGFGLSEGQIQRLAIARAILLPAKVWLFDEVTSALDQQTAHKLVTNLLEIGADKILIFVTHDLSQKQYFKHILEMRENAMTVKQ</sequence>
<protein>
    <submittedName>
        <fullName evidence="10">ATP-binding cassette domain-containing protein</fullName>
    </submittedName>
</protein>
<evidence type="ECO:0000259" key="8">
    <source>
        <dbReference type="PROSITE" id="PS50893"/>
    </source>
</evidence>
<evidence type="ECO:0000259" key="9">
    <source>
        <dbReference type="PROSITE" id="PS50929"/>
    </source>
</evidence>
<keyword evidence="2 7" id="KW-0812">Transmembrane</keyword>
<feature type="transmembrane region" description="Helical" evidence="7">
    <location>
        <begin position="61"/>
        <end position="81"/>
    </location>
</feature>
<dbReference type="Pfam" id="PF00664">
    <property type="entry name" value="ABC_membrane"/>
    <property type="match status" value="1"/>
</dbReference>
<dbReference type="AlphaFoldDB" id="A0A5Q0QF65"/>
<dbReference type="InterPro" id="IPR036640">
    <property type="entry name" value="ABC1_TM_sf"/>
</dbReference>
<evidence type="ECO:0000256" key="6">
    <source>
        <dbReference type="ARBA" id="ARBA00023136"/>
    </source>
</evidence>
<feature type="transmembrane region" description="Helical" evidence="7">
    <location>
        <begin position="127"/>
        <end position="152"/>
    </location>
</feature>
<dbReference type="PROSITE" id="PS50893">
    <property type="entry name" value="ABC_TRANSPORTER_2"/>
    <property type="match status" value="1"/>
</dbReference>
<proteinExistence type="predicted"/>
<feature type="transmembrane region" description="Helical" evidence="7">
    <location>
        <begin position="21"/>
        <end position="41"/>
    </location>
</feature>
<dbReference type="PROSITE" id="PS50929">
    <property type="entry name" value="ABC_TM1F"/>
    <property type="match status" value="1"/>
</dbReference>
<dbReference type="Pfam" id="PF00005">
    <property type="entry name" value="ABC_tran"/>
    <property type="match status" value="1"/>
</dbReference>
<dbReference type="Gene3D" id="3.40.50.300">
    <property type="entry name" value="P-loop containing nucleotide triphosphate hydrolases"/>
    <property type="match status" value="1"/>
</dbReference>
<dbReference type="GO" id="GO:0016887">
    <property type="term" value="F:ATP hydrolysis activity"/>
    <property type="evidence" value="ECO:0007669"/>
    <property type="project" value="InterPro"/>
</dbReference>
<name>A0A5Q0QF65_9SPHI</name>
<dbReference type="SUPFAM" id="SSF90123">
    <property type="entry name" value="ABC transporter transmembrane region"/>
    <property type="match status" value="1"/>
</dbReference>
<dbReference type="RefSeq" id="WP_153512771.1">
    <property type="nucleotide sequence ID" value="NZ_CP045652.1"/>
</dbReference>
<dbReference type="PANTHER" id="PTHR24221:SF654">
    <property type="entry name" value="ATP-BINDING CASSETTE SUB-FAMILY B MEMBER 6"/>
    <property type="match status" value="1"/>
</dbReference>
<evidence type="ECO:0000256" key="3">
    <source>
        <dbReference type="ARBA" id="ARBA00022741"/>
    </source>
</evidence>
<dbReference type="SUPFAM" id="SSF52540">
    <property type="entry name" value="P-loop containing nucleoside triphosphate hydrolases"/>
    <property type="match status" value="1"/>
</dbReference>
<dbReference type="InterPro" id="IPR003593">
    <property type="entry name" value="AAA+_ATPase"/>
</dbReference>
<evidence type="ECO:0000256" key="1">
    <source>
        <dbReference type="ARBA" id="ARBA00004651"/>
    </source>
</evidence>
<evidence type="ECO:0000256" key="2">
    <source>
        <dbReference type="ARBA" id="ARBA00022692"/>
    </source>
</evidence>
<keyword evidence="6 7" id="KW-0472">Membrane</keyword>
<keyword evidence="3" id="KW-0547">Nucleotide-binding</keyword>
<dbReference type="Proteomes" id="UP000326921">
    <property type="component" value="Chromosome"/>
</dbReference>
<dbReference type="CDD" id="cd07346">
    <property type="entry name" value="ABC_6TM_exporters"/>
    <property type="match status" value="1"/>
</dbReference>
<dbReference type="InterPro" id="IPR039421">
    <property type="entry name" value="Type_1_exporter"/>
</dbReference>
<feature type="transmembrane region" description="Helical" evidence="7">
    <location>
        <begin position="158"/>
        <end position="177"/>
    </location>
</feature>
<dbReference type="GO" id="GO:0005524">
    <property type="term" value="F:ATP binding"/>
    <property type="evidence" value="ECO:0007669"/>
    <property type="project" value="UniProtKB-KW"/>
</dbReference>
<dbReference type="InterPro" id="IPR003439">
    <property type="entry name" value="ABC_transporter-like_ATP-bd"/>
</dbReference>
<feature type="domain" description="ABC transmembrane type-1" evidence="9">
    <location>
        <begin position="25"/>
        <end position="301"/>
    </location>
</feature>
<dbReference type="GO" id="GO:0034040">
    <property type="term" value="F:ATPase-coupled lipid transmembrane transporter activity"/>
    <property type="evidence" value="ECO:0007669"/>
    <property type="project" value="TreeGrafter"/>
</dbReference>
<reference evidence="10 11" key="1">
    <citation type="submission" date="2019-10" db="EMBL/GenBank/DDBJ databases">
        <authorList>
            <person name="Dong K."/>
        </authorList>
    </citation>
    <scope>NUCLEOTIDE SEQUENCE [LARGE SCALE GENOMIC DNA]</scope>
    <source>
        <strain evidence="11">dk4302</strain>
    </source>
</reference>
<feature type="domain" description="ABC transporter" evidence="8">
    <location>
        <begin position="332"/>
        <end position="546"/>
    </location>
</feature>
<comment type="subcellular location">
    <subcellularLocation>
        <location evidence="1">Cell membrane</location>
        <topology evidence="1">Multi-pass membrane protein</topology>
    </subcellularLocation>
</comment>
<dbReference type="InterPro" id="IPR011527">
    <property type="entry name" value="ABC1_TM_dom"/>
</dbReference>
<evidence type="ECO:0000313" key="11">
    <source>
        <dbReference type="Proteomes" id="UP000326921"/>
    </source>
</evidence>